<dbReference type="InterPro" id="IPR012938">
    <property type="entry name" value="Glc/Sorbosone_DH"/>
</dbReference>
<evidence type="ECO:0000256" key="1">
    <source>
        <dbReference type="SAM" id="SignalP"/>
    </source>
</evidence>
<dbReference type="SUPFAM" id="SSF50952">
    <property type="entry name" value="Soluble quinoprotein glucose dehydrogenase"/>
    <property type="match status" value="1"/>
</dbReference>
<name>A0AA41R5T6_9BACT</name>
<dbReference type="InterPro" id="IPR011042">
    <property type="entry name" value="6-blade_b-propeller_TolB-like"/>
</dbReference>
<evidence type="ECO:0000313" key="4">
    <source>
        <dbReference type="Proteomes" id="UP001165427"/>
    </source>
</evidence>
<accession>A0AA41R5T6</accession>
<dbReference type="Pfam" id="PF07995">
    <property type="entry name" value="GSDH"/>
    <property type="match status" value="1"/>
</dbReference>
<evidence type="ECO:0000313" key="3">
    <source>
        <dbReference type="EMBL" id="MCJ8502884.1"/>
    </source>
</evidence>
<dbReference type="PANTHER" id="PTHR19328:SF13">
    <property type="entry name" value="HIPL1 PROTEIN"/>
    <property type="match status" value="1"/>
</dbReference>
<dbReference type="Gene3D" id="2.120.10.30">
    <property type="entry name" value="TolB, C-terminal domain"/>
    <property type="match status" value="1"/>
</dbReference>
<dbReference type="RefSeq" id="WP_246914392.1">
    <property type="nucleotide sequence ID" value="NZ_JALJRB010000036.1"/>
</dbReference>
<sequence length="387" mass="42608">MQLKDYCRRVVVAWLVVLSLSAGAVHADPVVGGTPQTVPDTQRSELNDYVVETWIEGLEIPWSLVFLSPTEALVSERPGRIRRIVEGRLLPDAYAAPEVLHTGEGGLMGLAVHPRFPDVPYIYAMHTYREGGRPANRVVRLRHEGERATLDRVIIDDIPGHRVHNGGRIGFGPDGMLYVTTGDIWQAELAQDADSLAGKILRLTPDGAIPADNPTEGSPVYSLGHRNPQGLAWHPGTGALFSSEHGPSGEYGLRGRDIINLIEKGGNYGWPRTVGKADRPPYIDPLIMWEQATPPGGMAFWGGDLFVATLRSRALIRIQLAQQEGSFQVTAIERWFDPDHGDTTFGRLRDTVVGPDDRLYLLTSNRDGRGRTRAGDDRIVRITGRGR</sequence>
<evidence type="ECO:0000259" key="2">
    <source>
        <dbReference type="Pfam" id="PF07995"/>
    </source>
</evidence>
<reference evidence="3" key="1">
    <citation type="submission" date="2022-04" db="EMBL/GenBank/DDBJ databases">
        <title>Desulfatitalea alkaliphila sp. nov., a novel anaerobic sulfate-reducing bacterium isolated from terrestrial mud volcano, Taman Peninsula, Russia.</title>
        <authorList>
            <person name="Khomyakova M.A."/>
            <person name="Merkel A.Y."/>
            <person name="Slobodkin A.I."/>
        </authorList>
    </citation>
    <scope>NUCLEOTIDE SEQUENCE</scope>
    <source>
        <strain evidence="3">M08but</strain>
    </source>
</reference>
<feature type="signal peptide" evidence="1">
    <location>
        <begin position="1"/>
        <end position="27"/>
    </location>
</feature>
<dbReference type="EMBL" id="JALJRB010000036">
    <property type="protein sequence ID" value="MCJ8502884.1"/>
    <property type="molecule type" value="Genomic_DNA"/>
</dbReference>
<dbReference type="AlphaFoldDB" id="A0AA41R5T6"/>
<protein>
    <submittedName>
        <fullName evidence="3">PQQ-dependent sugar dehydrogenase</fullName>
    </submittedName>
</protein>
<dbReference type="InterPro" id="IPR011041">
    <property type="entry name" value="Quinoprot_gluc/sorb_DH_b-prop"/>
</dbReference>
<gene>
    <name evidence="3" type="ORF">MRX98_20075</name>
</gene>
<proteinExistence type="predicted"/>
<dbReference type="PANTHER" id="PTHR19328">
    <property type="entry name" value="HEDGEHOG-INTERACTING PROTEIN"/>
    <property type="match status" value="1"/>
</dbReference>
<feature type="domain" description="Glucose/Sorbosone dehydrogenase" evidence="2">
    <location>
        <begin position="58"/>
        <end position="369"/>
    </location>
</feature>
<keyword evidence="4" id="KW-1185">Reference proteome</keyword>
<comment type="caution">
    <text evidence="3">The sequence shown here is derived from an EMBL/GenBank/DDBJ whole genome shotgun (WGS) entry which is preliminary data.</text>
</comment>
<organism evidence="3 4">
    <name type="scientific">Desulfatitalea alkaliphila</name>
    <dbReference type="NCBI Taxonomy" id="2929485"/>
    <lineage>
        <taxon>Bacteria</taxon>
        <taxon>Pseudomonadati</taxon>
        <taxon>Thermodesulfobacteriota</taxon>
        <taxon>Desulfobacteria</taxon>
        <taxon>Desulfobacterales</taxon>
        <taxon>Desulfosarcinaceae</taxon>
        <taxon>Desulfatitalea</taxon>
    </lineage>
</organism>
<feature type="chain" id="PRO_5041277243" evidence="1">
    <location>
        <begin position="28"/>
        <end position="387"/>
    </location>
</feature>
<keyword evidence="1" id="KW-0732">Signal</keyword>
<dbReference type="Proteomes" id="UP001165427">
    <property type="component" value="Unassembled WGS sequence"/>
</dbReference>